<keyword evidence="5" id="KW-1185">Reference proteome</keyword>
<reference evidence="2 4" key="3">
    <citation type="submission" date="2019-07" db="EMBL/GenBank/DDBJ databases">
        <title>Whole genome shotgun sequence of Methylobacterium oxalidis NBRC 107715.</title>
        <authorList>
            <person name="Hosoyama A."/>
            <person name="Uohara A."/>
            <person name="Ohji S."/>
            <person name="Ichikawa N."/>
        </authorList>
    </citation>
    <scope>NUCLEOTIDE SEQUENCE [LARGE SCALE GENOMIC DNA]</scope>
    <source>
        <strain evidence="2 4">NBRC 107715</strain>
    </source>
</reference>
<name>A0A512IZ46_9HYPH</name>
<reference evidence="5" key="2">
    <citation type="journal article" date="2019" name="Int. J. Syst. Evol. Microbiol.">
        <title>The Global Catalogue of Microorganisms (GCM) 10K type strain sequencing project: providing services to taxonomists for standard genome sequencing and annotation.</title>
        <authorList>
            <consortium name="The Broad Institute Genomics Platform"/>
            <consortium name="The Broad Institute Genome Sequencing Center for Infectious Disease"/>
            <person name="Wu L."/>
            <person name="Ma J."/>
        </authorList>
    </citation>
    <scope>NUCLEOTIDE SEQUENCE [LARGE SCALE GENOMIC DNA]</scope>
    <source>
        <strain evidence="5">NBRC 107715</strain>
    </source>
</reference>
<dbReference type="EMBL" id="BJZU01000015">
    <property type="protein sequence ID" value="GEP02984.1"/>
    <property type="molecule type" value="Genomic_DNA"/>
</dbReference>
<dbReference type="AlphaFoldDB" id="A0A512IZ46"/>
<proteinExistence type="predicted"/>
<sequence length="183" mass="18668">MAMEREGSQDIALALDPGNEDGTLSALRHAADDPEGPWQPAMIGTLLGKTTSNRVRNAAAVALADLNAPEGATLIAAQVARPEVAAASGTLLYALDRLGAALPLDAFLTVIEHGSFEARAEALELLHADRVDLADVRDPGAVLNRLESVLVSGSGDAVDAAAESLVVLAPRLSPGSASSGSRS</sequence>
<reference evidence="3" key="4">
    <citation type="submission" date="2023-01" db="EMBL/GenBank/DDBJ databases">
        <title>Draft genome sequence of Methylobacterium oxalidis strain NBRC 107715.</title>
        <authorList>
            <person name="Sun Q."/>
            <person name="Mori K."/>
        </authorList>
    </citation>
    <scope>NUCLEOTIDE SEQUENCE</scope>
    <source>
        <strain evidence="3">NBRC 107715</strain>
    </source>
</reference>
<evidence type="ECO:0000313" key="2">
    <source>
        <dbReference type="EMBL" id="GEP02984.1"/>
    </source>
</evidence>
<dbReference type="EMBL" id="BSPK01000084">
    <property type="protein sequence ID" value="GLS65916.1"/>
    <property type="molecule type" value="Genomic_DNA"/>
</dbReference>
<dbReference type="Proteomes" id="UP000321960">
    <property type="component" value="Unassembled WGS sequence"/>
</dbReference>
<reference evidence="3" key="1">
    <citation type="journal article" date="2014" name="Int. J. Syst. Evol. Microbiol.">
        <title>Complete genome of a new Firmicutes species belonging to the dominant human colonic microbiota ('Ruminococcus bicirculans') reveals two chromosomes and a selective capacity to utilize plant glucans.</title>
        <authorList>
            <consortium name="NISC Comparative Sequencing Program"/>
            <person name="Wegmann U."/>
            <person name="Louis P."/>
            <person name="Goesmann A."/>
            <person name="Henrissat B."/>
            <person name="Duncan S.H."/>
            <person name="Flint H.J."/>
        </authorList>
    </citation>
    <scope>NUCLEOTIDE SEQUENCE</scope>
    <source>
        <strain evidence="3">NBRC 107715</strain>
    </source>
</reference>
<dbReference type="Proteomes" id="UP001156856">
    <property type="component" value="Unassembled WGS sequence"/>
</dbReference>
<evidence type="ECO:0008006" key="6">
    <source>
        <dbReference type="Google" id="ProtNLM"/>
    </source>
</evidence>
<organism evidence="2 4">
    <name type="scientific">Methylobacterium oxalidis</name>
    <dbReference type="NCBI Taxonomy" id="944322"/>
    <lineage>
        <taxon>Bacteria</taxon>
        <taxon>Pseudomonadati</taxon>
        <taxon>Pseudomonadota</taxon>
        <taxon>Alphaproteobacteria</taxon>
        <taxon>Hyphomicrobiales</taxon>
        <taxon>Methylobacteriaceae</taxon>
        <taxon>Methylobacterium</taxon>
    </lineage>
</organism>
<dbReference type="RefSeq" id="WP_147024725.1">
    <property type="nucleotide sequence ID" value="NZ_BJZU01000015.1"/>
</dbReference>
<evidence type="ECO:0000256" key="1">
    <source>
        <dbReference type="SAM" id="MobiDB-lite"/>
    </source>
</evidence>
<protein>
    <recommendedName>
        <fullName evidence="6">PBS lyase</fullName>
    </recommendedName>
</protein>
<gene>
    <name evidence="3" type="ORF">GCM10007888_42980</name>
    <name evidence="2" type="ORF">MOX02_10220</name>
</gene>
<accession>A0A512IZ46</accession>
<evidence type="ECO:0000313" key="3">
    <source>
        <dbReference type="EMBL" id="GLS65916.1"/>
    </source>
</evidence>
<feature type="region of interest" description="Disordered" evidence="1">
    <location>
        <begin position="1"/>
        <end position="25"/>
    </location>
</feature>
<evidence type="ECO:0000313" key="4">
    <source>
        <dbReference type="Proteomes" id="UP000321960"/>
    </source>
</evidence>
<evidence type="ECO:0000313" key="5">
    <source>
        <dbReference type="Proteomes" id="UP001156856"/>
    </source>
</evidence>
<comment type="caution">
    <text evidence="2">The sequence shown here is derived from an EMBL/GenBank/DDBJ whole genome shotgun (WGS) entry which is preliminary data.</text>
</comment>